<comment type="subcellular location">
    <subcellularLocation>
        <location evidence="1">Secreted</location>
    </subcellularLocation>
</comment>
<evidence type="ECO:0000256" key="2">
    <source>
        <dbReference type="ARBA" id="ARBA00006273"/>
    </source>
</evidence>
<evidence type="ECO:0000256" key="5">
    <source>
        <dbReference type="ARBA" id="ARBA00023320"/>
    </source>
</evidence>
<feature type="chain" id="PRO_5019828039" description="Sulfakinin" evidence="6">
    <location>
        <begin position="22"/>
        <end position="135"/>
    </location>
</feature>
<keyword evidence="4" id="KW-0027">Amidation</keyword>
<dbReference type="EMBL" id="QKKF02017260">
    <property type="protein sequence ID" value="RZF41044.1"/>
    <property type="molecule type" value="Genomic_DNA"/>
</dbReference>
<dbReference type="Proteomes" id="UP000291343">
    <property type="component" value="Unassembled WGS sequence"/>
</dbReference>
<dbReference type="GO" id="GO:0005576">
    <property type="term" value="C:extracellular region"/>
    <property type="evidence" value="ECO:0007669"/>
    <property type="project" value="UniProtKB-SubCell"/>
</dbReference>
<feature type="signal peptide" evidence="6">
    <location>
        <begin position="1"/>
        <end position="21"/>
    </location>
</feature>
<evidence type="ECO:0000256" key="1">
    <source>
        <dbReference type="ARBA" id="ARBA00004613"/>
    </source>
</evidence>
<sequence>MGCSTITAVLLTVGVFLLVQHQVSICALANVASSEMLTSSSNDLANSRSPSSSRRRASLPVILSQSRPMSRQLIRARLTAVEPLISDLLIDDSDDLMEIGKRQSDDYGHMRFGKRGEVDDKFDDYGHMRFGRDHV</sequence>
<name>A0A482X5I9_LAOST</name>
<keyword evidence="3" id="KW-0964">Secreted</keyword>
<comment type="similarity">
    <text evidence="2">Belongs to the gastrin/cholecystokinin family.</text>
</comment>
<dbReference type="AlphaFoldDB" id="A0A482X5I9"/>
<dbReference type="InterPro" id="IPR013152">
    <property type="entry name" value="Gastrin/cholecystokinin_CS"/>
</dbReference>
<reference evidence="7 8" key="1">
    <citation type="journal article" date="2017" name="Gigascience">
        <title>Genome sequence of the small brown planthopper, Laodelphax striatellus.</title>
        <authorList>
            <person name="Zhu J."/>
            <person name="Jiang F."/>
            <person name="Wang X."/>
            <person name="Yang P."/>
            <person name="Bao Y."/>
            <person name="Zhao W."/>
            <person name="Wang W."/>
            <person name="Lu H."/>
            <person name="Wang Q."/>
            <person name="Cui N."/>
            <person name="Li J."/>
            <person name="Chen X."/>
            <person name="Luo L."/>
            <person name="Yu J."/>
            <person name="Kang L."/>
            <person name="Cui F."/>
        </authorList>
    </citation>
    <scope>NUCLEOTIDE SEQUENCE [LARGE SCALE GENOMIC DNA]</scope>
    <source>
        <strain evidence="7">Lst14</strain>
    </source>
</reference>
<dbReference type="InterPro" id="IPR013259">
    <property type="entry name" value="Sulfakinin"/>
</dbReference>
<evidence type="ECO:0000256" key="3">
    <source>
        <dbReference type="ARBA" id="ARBA00022525"/>
    </source>
</evidence>
<dbReference type="Pfam" id="PF08257">
    <property type="entry name" value="Sulfakinin"/>
    <property type="match status" value="2"/>
</dbReference>
<evidence type="ECO:0000313" key="8">
    <source>
        <dbReference type="Proteomes" id="UP000291343"/>
    </source>
</evidence>
<evidence type="ECO:0000313" key="7">
    <source>
        <dbReference type="EMBL" id="RZF41044.1"/>
    </source>
</evidence>
<proteinExistence type="inferred from homology"/>
<dbReference type="OrthoDB" id="6360815at2759"/>
<evidence type="ECO:0000256" key="4">
    <source>
        <dbReference type="ARBA" id="ARBA00022815"/>
    </source>
</evidence>
<dbReference type="PROSITE" id="PS00259">
    <property type="entry name" value="GASTRIN"/>
    <property type="match status" value="1"/>
</dbReference>
<gene>
    <name evidence="7" type="ORF">LSTR_LSTR002676</name>
</gene>
<keyword evidence="5" id="KW-0527">Neuropeptide</keyword>
<dbReference type="GO" id="GO:0007218">
    <property type="term" value="P:neuropeptide signaling pathway"/>
    <property type="evidence" value="ECO:0007669"/>
    <property type="project" value="UniProtKB-KW"/>
</dbReference>
<organism evidence="7 8">
    <name type="scientific">Laodelphax striatellus</name>
    <name type="common">Small brown planthopper</name>
    <name type="synonym">Delphax striatella</name>
    <dbReference type="NCBI Taxonomy" id="195883"/>
    <lineage>
        <taxon>Eukaryota</taxon>
        <taxon>Metazoa</taxon>
        <taxon>Ecdysozoa</taxon>
        <taxon>Arthropoda</taxon>
        <taxon>Hexapoda</taxon>
        <taxon>Insecta</taxon>
        <taxon>Pterygota</taxon>
        <taxon>Neoptera</taxon>
        <taxon>Paraneoptera</taxon>
        <taxon>Hemiptera</taxon>
        <taxon>Auchenorrhyncha</taxon>
        <taxon>Fulgoroidea</taxon>
        <taxon>Delphacidae</taxon>
        <taxon>Criomorphinae</taxon>
        <taxon>Laodelphax</taxon>
    </lineage>
</organism>
<accession>A0A482X5I9</accession>
<evidence type="ECO:0000256" key="6">
    <source>
        <dbReference type="SAM" id="SignalP"/>
    </source>
</evidence>
<keyword evidence="6" id="KW-0732">Signal</keyword>
<keyword evidence="8" id="KW-1185">Reference proteome</keyword>
<evidence type="ECO:0008006" key="9">
    <source>
        <dbReference type="Google" id="ProtNLM"/>
    </source>
</evidence>
<comment type="caution">
    <text evidence="7">The sequence shown here is derived from an EMBL/GenBank/DDBJ whole genome shotgun (WGS) entry which is preliminary data.</text>
</comment>
<protein>
    <recommendedName>
        <fullName evidence="9">Sulfakinin</fullName>
    </recommendedName>
</protein>
<dbReference type="InParanoid" id="A0A482X5I9"/>